<evidence type="ECO:0000259" key="3">
    <source>
        <dbReference type="PROSITE" id="PS50801"/>
    </source>
</evidence>
<feature type="domain" description="STAS" evidence="3">
    <location>
        <begin position="11"/>
        <end position="111"/>
    </location>
</feature>
<comment type="caution">
    <text evidence="4">The sequence shown here is derived from an EMBL/GenBank/DDBJ whole genome shotgun (WGS) entry which is preliminary data.</text>
</comment>
<dbReference type="PROSITE" id="PS50801">
    <property type="entry name" value="STAS"/>
    <property type="match status" value="1"/>
</dbReference>
<dbReference type="Proteomes" id="UP000712673">
    <property type="component" value="Unassembled WGS sequence"/>
</dbReference>
<dbReference type="CDD" id="cd07043">
    <property type="entry name" value="STAS_anti-anti-sigma_factors"/>
    <property type="match status" value="1"/>
</dbReference>
<evidence type="ECO:0000256" key="2">
    <source>
        <dbReference type="RuleBase" id="RU003749"/>
    </source>
</evidence>
<dbReference type="InterPro" id="IPR002645">
    <property type="entry name" value="STAS_dom"/>
</dbReference>
<dbReference type="AlphaFoldDB" id="A0A937W198"/>
<dbReference type="NCBIfam" id="TIGR00377">
    <property type="entry name" value="ant_ant_sig"/>
    <property type="match status" value="1"/>
</dbReference>
<dbReference type="PANTHER" id="PTHR33495:SF2">
    <property type="entry name" value="ANTI-SIGMA FACTOR ANTAGONIST TM_1081-RELATED"/>
    <property type="match status" value="1"/>
</dbReference>
<proteinExistence type="inferred from homology"/>
<accession>A0A937W198</accession>
<protein>
    <recommendedName>
        <fullName evidence="2">Anti-sigma factor antagonist</fullName>
    </recommendedName>
</protein>
<dbReference type="Pfam" id="PF01740">
    <property type="entry name" value="STAS"/>
    <property type="match status" value="1"/>
</dbReference>
<dbReference type="Gene3D" id="3.30.750.24">
    <property type="entry name" value="STAS domain"/>
    <property type="match status" value="1"/>
</dbReference>
<evidence type="ECO:0000313" key="5">
    <source>
        <dbReference type="Proteomes" id="UP000712673"/>
    </source>
</evidence>
<dbReference type="PANTHER" id="PTHR33495">
    <property type="entry name" value="ANTI-SIGMA FACTOR ANTAGONIST TM_1081-RELATED-RELATED"/>
    <property type="match status" value="1"/>
</dbReference>
<dbReference type="InterPro" id="IPR036513">
    <property type="entry name" value="STAS_dom_sf"/>
</dbReference>
<evidence type="ECO:0000256" key="1">
    <source>
        <dbReference type="ARBA" id="ARBA00009013"/>
    </source>
</evidence>
<comment type="similarity">
    <text evidence="1 2">Belongs to the anti-sigma-factor antagonist family.</text>
</comment>
<dbReference type="EMBL" id="VGLS01000170">
    <property type="protein sequence ID" value="MBM3223614.1"/>
    <property type="molecule type" value="Genomic_DNA"/>
</dbReference>
<name>A0A937W198_UNCTE</name>
<dbReference type="InterPro" id="IPR003658">
    <property type="entry name" value="Anti-sigma_ant"/>
</dbReference>
<reference evidence="4" key="1">
    <citation type="submission" date="2019-03" db="EMBL/GenBank/DDBJ databases">
        <title>Lake Tanganyika Metagenome-Assembled Genomes (MAGs).</title>
        <authorList>
            <person name="Tran P."/>
        </authorList>
    </citation>
    <scope>NUCLEOTIDE SEQUENCE</scope>
    <source>
        <strain evidence="4">K_DeepCast_65m_m2_066</strain>
    </source>
</reference>
<evidence type="ECO:0000313" key="4">
    <source>
        <dbReference type="EMBL" id="MBM3223614.1"/>
    </source>
</evidence>
<dbReference type="GO" id="GO:0043856">
    <property type="term" value="F:anti-sigma factor antagonist activity"/>
    <property type="evidence" value="ECO:0007669"/>
    <property type="project" value="InterPro"/>
</dbReference>
<dbReference type="SUPFAM" id="SSF52091">
    <property type="entry name" value="SpoIIaa-like"/>
    <property type="match status" value="1"/>
</dbReference>
<sequence>MHVTIETPQAGVTVMRPQGTLDMNSVPAFRHTLEAEVQRAGRGVIVALSEVTFMDSAGIAVLIEGFKWSRSRSLPYILSQLTPAVQMVIELARLEQFFTIVASVEEGLARLPSPA</sequence>
<organism evidence="4 5">
    <name type="scientific">Tectimicrobiota bacterium</name>
    <dbReference type="NCBI Taxonomy" id="2528274"/>
    <lineage>
        <taxon>Bacteria</taxon>
        <taxon>Pseudomonadati</taxon>
        <taxon>Nitrospinota/Tectimicrobiota group</taxon>
        <taxon>Candidatus Tectimicrobiota</taxon>
    </lineage>
</organism>
<gene>
    <name evidence="4" type="ORF">FJZ47_07420</name>
</gene>